<evidence type="ECO:0000313" key="1">
    <source>
        <dbReference type="EMBL" id="OAF71121.1"/>
    </source>
</evidence>
<keyword evidence="2" id="KW-1185">Reference proteome</keyword>
<evidence type="ECO:0000313" key="2">
    <source>
        <dbReference type="Proteomes" id="UP000078046"/>
    </source>
</evidence>
<protein>
    <submittedName>
        <fullName evidence="1">Uncharacterized protein</fullName>
    </submittedName>
</protein>
<gene>
    <name evidence="1" type="ORF">A3Q56_01106</name>
</gene>
<proteinExistence type="predicted"/>
<accession>A0A177BC79</accession>
<organism evidence="1 2">
    <name type="scientific">Intoshia linei</name>
    <dbReference type="NCBI Taxonomy" id="1819745"/>
    <lineage>
        <taxon>Eukaryota</taxon>
        <taxon>Metazoa</taxon>
        <taxon>Spiralia</taxon>
        <taxon>Lophotrochozoa</taxon>
        <taxon>Mesozoa</taxon>
        <taxon>Orthonectida</taxon>
        <taxon>Rhopaluridae</taxon>
        <taxon>Intoshia</taxon>
    </lineage>
</organism>
<dbReference type="AlphaFoldDB" id="A0A177BC79"/>
<dbReference type="EMBL" id="LWCA01000078">
    <property type="protein sequence ID" value="OAF71121.1"/>
    <property type="molecule type" value="Genomic_DNA"/>
</dbReference>
<comment type="caution">
    <text evidence="1">The sequence shown here is derived from an EMBL/GenBank/DDBJ whole genome shotgun (WGS) entry which is preliminary data.</text>
</comment>
<sequence length="39" mass="4747">MKPLFLYRSLCDISTEYYEHDENDTDSENDDENIICWND</sequence>
<dbReference type="Proteomes" id="UP000078046">
    <property type="component" value="Unassembled WGS sequence"/>
</dbReference>
<name>A0A177BC79_9BILA</name>
<reference evidence="1 2" key="1">
    <citation type="submission" date="2016-04" db="EMBL/GenBank/DDBJ databases">
        <title>The genome of Intoshia linei affirms orthonectids as highly simplified spiralians.</title>
        <authorList>
            <person name="Mikhailov K.V."/>
            <person name="Slusarev G.S."/>
            <person name="Nikitin M.A."/>
            <person name="Logacheva M.D."/>
            <person name="Penin A."/>
            <person name="Aleoshin V."/>
            <person name="Panchin Y.V."/>
        </authorList>
    </citation>
    <scope>NUCLEOTIDE SEQUENCE [LARGE SCALE GENOMIC DNA]</scope>
    <source>
        <strain evidence="1">Intl2013</strain>
        <tissue evidence="1">Whole animal</tissue>
    </source>
</reference>